<keyword evidence="3 6" id="KW-0285">Flavoprotein</keyword>
<dbReference type="InterPro" id="IPR012132">
    <property type="entry name" value="GMC_OxRdtase"/>
</dbReference>
<dbReference type="Gene3D" id="3.50.50.60">
    <property type="entry name" value="FAD/NAD(P)-binding domain"/>
    <property type="match status" value="1"/>
</dbReference>
<keyword evidence="4 6" id="KW-0274">FAD</keyword>
<dbReference type="Proteomes" id="UP000008177">
    <property type="component" value="Unplaced contigs"/>
</dbReference>
<feature type="signal peptide" evidence="7">
    <location>
        <begin position="1"/>
        <end position="20"/>
    </location>
</feature>
<dbReference type="Pfam" id="PF00732">
    <property type="entry name" value="GMC_oxred_N"/>
    <property type="match status" value="1"/>
</dbReference>
<protein>
    <submittedName>
        <fullName evidence="9">God1, glucose oxidase, partial sequence</fullName>
    </submittedName>
</protein>
<evidence type="ECO:0000256" key="3">
    <source>
        <dbReference type="ARBA" id="ARBA00022630"/>
    </source>
</evidence>
<evidence type="ECO:0000256" key="7">
    <source>
        <dbReference type="SAM" id="SignalP"/>
    </source>
</evidence>
<dbReference type="STRING" id="999810.G2XSG2"/>
<dbReference type="EMBL" id="FQ790261">
    <property type="protein sequence ID" value="CCD43599.1"/>
    <property type="molecule type" value="Genomic_DNA"/>
</dbReference>
<dbReference type="InParanoid" id="G2XSG2"/>
<dbReference type="InterPro" id="IPR027424">
    <property type="entry name" value="Glucose_Oxidase_domain_2"/>
</dbReference>
<organism evidence="9 10">
    <name type="scientific">Botryotinia fuckeliana (strain T4)</name>
    <name type="common">Noble rot fungus</name>
    <name type="synonym">Botrytis cinerea</name>
    <dbReference type="NCBI Taxonomy" id="999810"/>
    <lineage>
        <taxon>Eukaryota</taxon>
        <taxon>Fungi</taxon>
        <taxon>Dikarya</taxon>
        <taxon>Ascomycota</taxon>
        <taxon>Pezizomycotina</taxon>
        <taxon>Leotiomycetes</taxon>
        <taxon>Helotiales</taxon>
        <taxon>Sclerotiniaceae</taxon>
        <taxon>Botrytis</taxon>
    </lineage>
</organism>
<dbReference type="Gene3D" id="3.30.560.10">
    <property type="entry name" value="Glucose Oxidase, domain 3"/>
    <property type="match status" value="1"/>
</dbReference>
<keyword evidence="7" id="KW-0732">Signal</keyword>
<sequence>MYRLLSTFAVASLAAASTDSTLNYDYIIVGAGTSGLVIANRLSELNVTVAVIEAGDSGYNNPNVTNPSGYGSAFGTDIDWAYQSINQKYAGNKTQTLRAGKVIGGTSTINGMAYTRAEDVQIDAWEAIGNDGWNWANLFPYYKKSQTLEIPTTTQAEAGATYDASANGFDGPLKLLVFLRMMMSILVKWLVTVDTQLLTTVH</sequence>
<accession>G2XSG2</accession>
<feature type="chain" id="PRO_5003439983" evidence="7">
    <location>
        <begin position="21"/>
        <end position="202"/>
    </location>
</feature>
<evidence type="ECO:0000313" key="10">
    <source>
        <dbReference type="Proteomes" id="UP000008177"/>
    </source>
</evidence>
<keyword evidence="5" id="KW-0560">Oxidoreductase</keyword>
<evidence type="ECO:0000256" key="1">
    <source>
        <dbReference type="ARBA" id="ARBA00001974"/>
    </source>
</evidence>
<dbReference type="Gene3D" id="4.10.450.10">
    <property type="entry name" value="Glucose Oxidase, domain 2"/>
    <property type="match status" value="1"/>
</dbReference>
<evidence type="ECO:0000256" key="5">
    <source>
        <dbReference type="ARBA" id="ARBA00023002"/>
    </source>
</evidence>
<feature type="domain" description="Glucose-methanol-choline oxidoreductase N-terminal" evidence="8">
    <location>
        <begin position="100"/>
        <end position="123"/>
    </location>
</feature>
<comment type="cofactor">
    <cofactor evidence="1">
        <name>FAD</name>
        <dbReference type="ChEBI" id="CHEBI:57692"/>
    </cofactor>
</comment>
<evidence type="ECO:0000313" key="9">
    <source>
        <dbReference type="EMBL" id="CCD43599.1"/>
    </source>
</evidence>
<evidence type="ECO:0000256" key="4">
    <source>
        <dbReference type="ARBA" id="ARBA00022827"/>
    </source>
</evidence>
<dbReference type="SUPFAM" id="SSF51905">
    <property type="entry name" value="FAD/NAD(P)-binding domain"/>
    <property type="match status" value="1"/>
</dbReference>
<evidence type="ECO:0000256" key="2">
    <source>
        <dbReference type="ARBA" id="ARBA00010790"/>
    </source>
</evidence>
<name>G2XSG2_BOTF4</name>
<dbReference type="InterPro" id="IPR036188">
    <property type="entry name" value="FAD/NAD-bd_sf"/>
</dbReference>
<dbReference type="PROSITE" id="PS00623">
    <property type="entry name" value="GMC_OXRED_1"/>
    <property type="match status" value="1"/>
</dbReference>
<dbReference type="PANTHER" id="PTHR11552:SF201">
    <property type="entry name" value="GLUCOSE-METHANOL-CHOLINE OXIDOREDUCTASE N-TERMINAL DOMAIN-CONTAINING PROTEIN"/>
    <property type="match status" value="1"/>
</dbReference>
<evidence type="ECO:0000259" key="8">
    <source>
        <dbReference type="PROSITE" id="PS00623"/>
    </source>
</evidence>
<dbReference type="eggNOG" id="KOG1238">
    <property type="taxonomic scope" value="Eukaryota"/>
</dbReference>
<dbReference type="AlphaFoldDB" id="G2XSG2"/>
<dbReference type="PANTHER" id="PTHR11552">
    <property type="entry name" value="GLUCOSE-METHANOL-CHOLINE GMC OXIDOREDUCTASE"/>
    <property type="match status" value="1"/>
</dbReference>
<dbReference type="InterPro" id="IPR000172">
    <property type="entry name" value="GMC_OxRdtase_N"/>
</dbReference>
<dbReference type="GO" id="GO:0050660">
    <property type="term" value="F:flavin adenine dinucleotide binding"/>
    <property type="evidence" value="ECO:0007669"/>
    <property type="project" value="InterPro"/>
</dbReference>
<proteinExistence type="inferred from homology"/>
<dbReference type="HOGENOM" id="CLU_099298_0_0_1"/>
<dbReference type="GO" id="GO:0016614">
    <property type="term" value="F:oxidoreductase activity, acting on CH-OH group of donors"/>
    <property type="evidence" value="ECO:0007669"/>
    <property type="project" value="InterPro"/>
</dbReference>
<evidence type="ECO:0000256" key="6">
    <source>
        <dbReference type="RuleBase" id="RU003968"/>
    </source>
</evidence>
<gene>
    <name evidence="9" type="ORF">BofuT4_P064410.1</name>
</gene>
<comment type="similarity">
    <text evidence="2 6">Belongs to the GMC oxidoreductase family.</text>
</comment>
<reference evidence="10" key="1">
    <citation type="journal article" date="2011" name="PLoS Genet.">
        <title>Genomic analysis of the necrotrophic fungal pathogens Sclerotinia sclerotiorum and Botrytis cinerea.</title>
        <authorList>
            <person name="Amselem J."/>
            <person name="Cuomo C.A."/>
            <person name="van Kan J.A."/>
            <person name="Viaud M."/>
            <person name="Benito E.P."/>
            <person name="Couloux A."/>
            <person name="Coutinho P.M."/>
            <person name="de Vries R.P."/>
            <person name="Dyer P.S."/>
            <person name="Fillinger S."/>
            <person name="Fournier E."/>
            <person name="Gout L."/>
            <person name="Hahn M."/>
            <person name="Kohn L."/>
            <person name="Lapalu N."/>
            <person name="Plummer K.M."/>
            <person name="Pradier J.M."/>
            <person name="Quevillon E."/>
            <person name="Sharon A."/>
            <person name="Simon A."/>
            <person name="ten Have A."/>
            <person name="Tudzynski B."/>
            <person name="Tudzynski P."/>
            <person name="Wincker P."/>
            <person name="Andrew M."/>
            <person name="Anthouard V."/>
            <person name="Beever R.E."/>
            <person name="Beffa R."/>
            <person name="Benoit I."/>
            <person name="Bouzid O."/>
            <person name="Brault B."/>
            <person name="Chen Z."/>
            <person name="Choquer M."/>
            <person name="Collemare J."/>
            <person name="Cotton P."/>
            <person name="Danchin E.G."/>
            <person name="Da Silva C."/>
            <person name="Gautier A."/>
            <person name="Giraud C."/>
            <person name="Giraud T."/>
            <person name="Gonzalez C."/>
            <person name="Grossetete S."/>
            <person name="Guldener U."/>
            <person name="Henrissat B."/>
            <person name="Howlett B.J."/>
            <person name="Kodira C."/>
            <person name="Kretschmer M."/>
            <person name="Lappartient A."/>
            <person name="Leroch M."/>
            <person name="Levis C."/>
            <person name="Mauceli E."/>
            <person name="Neuveglise C."/>
            <person name="Oeser B."/>
            <person name="Pearson M."/>
            <person name="Poulain J."/>
            <person name="Poussereau N."/>
            <person name="Quesneville H."/>
            <person name="Rascle C."/>
            <person name="Schumacher J."/>
            <person name="Segurens B."/>
            <person name="Sexton A."/>
            <person name="Silva E."/>
            <person name="Sirven C."/>
            <person name="Soanes D.M."/>
            <person name="Talbot N.J."/>
            <person name="Templeton M."/>
            <person name="Yandava C."/>
            <person name="Yarden O."/>
            <person name="Zeng Q."/>
            <person name="Rollins J.A."/>
            <person name="Lebrun M.H."/>
            <person name="Dickman M."/>
        </authorList>
    </citation>
    <scope>NUCLEOTIDE SEQUENCE [LARGE SCALE GENOMIC DNA]</scope>
    <source>
        <strain evidence="10">T4</strain>
    </source>
</reference>